<evidence type="ECO:0000256" key="1">
    <source>
        <dbReference type="SAM" id="Phobius"/>
    </source>
</evidence>
<evidence type="ECO:0000313" key="3">
    <source>
        <dbReference type="Proteomes" id="UP000683925"/>
    </source>
</evidence>
<feature type="transmembrane region" description="Helical" evidence="1">
    <location>
        <begin position="119"/>
        <end position="137"/>
    </location>
</feature>
<protein>
    <submittedName>
        <fullName evidence="2">Uncharacterized protein</fullName>
    </submittedName>
</protein>
<accession>A0A8S1TCC8</accession>
<name>A0A8S1TCC8_PAROT</name>
<feature type="transmembrane region" description="Helical" evidence="1">
    <location>
        <begin position="144"/>
        <end position="161"/>
    </location>
</feature>
<keyword evidence="1" id="KW-0472">Membrane</keyword>
<dbReference type="OMA" id="FRWNENI"/>
<evidence type="ECO:0000313" key="2">
    <source>
        <dbReference type="EMBL" id="CAD8149307.1"/>
    </source>
</evidence>
<dbReference type="Proteomes" id="UP000683925">
    <property type="component" value="Unassembled WGS sequence"/>
</dbReference>
<dbReference type="OrthoDB" id="302198at2759"/>
<comment type="caution">
    <text evidence="2">The sequence shown here is derived from an EMBL/GenBank/DDBJ whole genome shotgun (WGS) entry which is preliminary data.</text>
</comment>
<dbReference type="EMBL" id="CAJJDP010000022">
    <property type="protein sequence ID" value="CAD8149307.1"/>
    <property type="molecule type" value="Genomic_DNA"/>
</dbReference>
<organism evidence="2 3">
    <name type="scientific">Paramecium octaurelia</name>
    <dbReference type="NCBI Taxonomy" id="43137"/>
    <lineage>
        <taxon>Eukaryota</taxon>
        <taxon>Sar</taxon>
        <taxon>Alveolata</taxon>
        <taxon>Ciliophora</taxon>
        <taxon>Intramacronucleata</taxon>
        <taxon>Oligohymenophorea</taxon>
        <taxon>Peniculida</taxon>
        <taxon>Parameciidae</taxon>
        <taxon>Paramecium</taxon>
    </lineage>
</organism>
<feature type="transmembrane region" description="Helical" evidence="1">
    <location>
        <begin position="6"/>
        <end position="24"/>
    </location>
</feature>
<dbReference type="AlphaFoldDB" id="A0A8S1TCC8"/>
<reference evidence="2" key="1">
    <citation type="submission" date="2021-01" db="EMBL/GenBank/DDBJ databases">
        <authorList>
            <consortium name="Genoscope - CEA"/>
            <person name="William W."/>
        </authorList>
    </citation>
    <scope>NUCLEOTIDE SEQUENCE</scope>
</reference>
<keyword evidence="1" id="KW-1133">Transmembrane helix</keyword>
<feature type="transmembrane region" description="Helical" evidence="1">
    <location>
        <begin position="94"/>
        <end position="113"/>
    </location>
</feature>
<proteinExistence type="predicted"/>
<sequence>MIEGQIIEFFWLMSSLVLFGYAILSKFKWKENVHQNRKIRMNSYKSQNLPRNQFVIEEAEEQQQCKSEEDLSQQQQQQLECKNQSIAQLIRPKVNYLINVHLLLSSVAIINILNGGDNIFLLVMVILYLISTIVIVAKLRMKWLFIPQLMILAMMINYLIVI</sequence>
<keyword evidence="3" id="KW-1185">Reference proteome</keyword>
<keyword evidence="1" id="KW-0812">Transmembrane</keyword>
<gene>
    <name evidence="2" type="ORF">POCTA_138.1.T0220163</name>
</gene>